<dbReference type="STRING" id="472175.EL18_02380"/>
<dbReference type="EMBL" id="JMQM01000001">
    <property type="protein sequence ID" value="KFB11332.1"/>
    <property type="molecule type" value="Genomic_DNA"/>
</dbReference>
<dbReference type="AlphaFoldDB" id="A0A084UEE6"/>
<proteinExistence type="predicted"/>
<feature type="signal peptide" evidence="1">
    <location>
        <begin position="1"/>
        <end position="26"/>
    </location>
</feature>
<dbReference type="OrthoDB" id="9815749at2"/>
<keyword evidence="1" id="KW-0732">Signal</keyword>
<evidence type="ECO:0000256" key="1">
    <source>
        <dbReference type="SAM" id="SignalP"/>
    </source>
</evidence>
<evidence type="ECO:0000313" key="4">
    <source>
        <dbReference type="Proteomes" id="UP000053675"/>
    </source>
</evidence>
<reference evidence="3 4" key="1">
    <citation type="submission" date="2014-05" db="EMBL/GenBank/DDBJ databases">
        <title>Draft Genome Sequence of Nitratireductor basaltis Strain UMTGB225, A Marine Bacterium Isolated from Green Barrel Tunicate.</title>
        <authorList>
            <person name="Gan H.Y."/>
        </authorList>
    </citation>
    <scope>NUCLEOTIDE SEQUENCE [LARGE SCALE GENOMIC DNA]</scope>
    <source>
        <strain evidence="3 4">UMTGB225</strain>
    </source>
</reference>
<dbReference type="Pfam" id="PF13629">
    <property type="entry name" value="T2SS-T3SS_pil_N"/>
    <property type="match status" value="1"/>
</dbReference>
<gene>
    <name evidence="3" type="ORF">EL18_02380</name>
</gene>
<dbReference type="eggNOG" id="COG4964">
    <property type="taxonomic scope" value="Bacteria"/>
</dbReference>
<keyword evidence="4" id="KW-1185">Reference proteome</keyword>
<dbReference type="InterPro" id="IPR032789">
    <property type="entry name" value="T2SS-T3SS_pil_N"/>
</dbReference>
<organism evidence="3 4">
    <name type="scientific">Nitratireductor basaltis</name>
    <dbReference type="NCBI Taxonomy" id="472175"/>
    <lineage>
        <taxon>Bacteria</taxon>
        <taxon>Pseudomonadati</taxon>
        <taxon>Pseudomonadota</taxon>
        <taxon>Alphaproteobacteria</taxon>
        <taxon>Hyphomicrobiales</taxon>
        <taxon>Phyllobacteriaceae</taxon>
        <taxon>Nitratireductor</taxon>
    </lineage>
</organism>
<protein>
    <recommendedName>
        <fullName evidence="2">Pilus formation protein N-terminal domain-containing protein</fullName>
    </recommendedName>
</protein>
<accession>A0A084UEE6</accession>
<dbReference type="RefSeq" id="WP_036483171.1">
    <property type="nucleotide sequence ID" value="NZ_JMQM01000001.1"/>
</dbReference>
<feature type="domain" description="Pilus formation protein N-terminal" evidence="2">
    <location>
        <begin position="28"/>
        <end position="96"/>
    </location>
</feature>
<feature type="chain" id="PRO_5001783442" description="Pilus formation protein N-terminal domain-containing protein" evidence="1">
    <location>
        <begin position="27"/>
        <end position="139"/>
    </location>
</feature>
<sequence>MLKTVLYIKSAAVAALLVVSAGSALANGIGVTMHQAKIVKLARAADTVIIGNPEIADATVQDANTIVLTGRGFGVTNMVVLDENGQPIVDEQVTVSRQAANSVRVFRRSDIQTLSCTPYCEGAFKTEAERASEAEFGGN</sequence>
<comment type="caution">
    <text evidence="3">The sequence shown here is derived from an EMBL/GenBank/DDBJ whole genome shotgun (WGS) entry which is preliminary data.</text>
</comment>
<dbReference type="PATRIC" id="fig|472175.3.peg.2371"/>
<dbReference type="Proteomes" id="UP000053675">
    <property type="component" value="Unassembled WGS sequence"/>
</dbReference>
<evidence type="ECO:0000313" key="3">
    <source>
        <dbReference type="EMBL" id="KFB11332.1"/>
    </source>
</evidence>
<evidence type="ECO:0000259" key="2">
    <source>
        <dbReference type="Pfam" id="PF13629"/>
    </source>
</evidence>
<name>A0A084UEE6_9HYPH</name>